<dbReference type="InterPro" id="IPR036291">
    <property type="entry name" value="NAD(P)-bd_dom_sf"/>
</dbReference>
<gene>
    <name evidence="3" type="ORF">DW070_08210</name>
</gene>
<dbReference type="GO" id="GO:0006633">
    <property type="term" value="P:fatty acid biosynthetic process"/>
    <property type="evidence" value="ECO:0007669"/>
    <property type="project" value="TreeGrafter"/>
</dbReference>
<dbReference type="GO" id="GO:0016616">
    <property type="term" value="F:oxidoreductase activity, acting on the CH-OH group of donors, NAD or NADP as acceptor"/>
    <property type="evidence" value="ECO:0007669"/>
    <property type="project" value="TreeGrafter"/>
</dbReference>
<keyword evidence="2" id="KW-0560">Oxidoreductase</keyword>
<dbReference type="FunFam" id="3.40.50.720:FF:000084">
    <property type="entry name" value="Short-chain dehydrogenase reductase"/>
    <property type="match status" value="1"/>
</dbReference>
<dbReference type="PRINTS" id="PR00081">
    <property type="entry name" value="GDHRDH"/>
</dbReference>
<dbReference type="PROSITE" id="PS00061">
    <property type="entry name" value="ADH_SHORT"/>
    <property type="match status" value="1"/>
</dbReference>
<dbReference type="GO" id="GO:0008206">
    <property type="term" value="P:bile acid metabolic process"/>
    <property type="evidence" value="ECO:0007669"/>
    <property type="project" value="UniProtKB-ARBA"/>
</dbReference>
<dbReference type="GO" id="GO:0048038">
    <property type="term" value="F:quinone binding"/>
    <property type="evidence" value="ECO:0007669"/>
    <property type="project" value="TreeGrafter"/>
</dbReference>
<dbReference type="EMBL" id="QVEP01000016">
    <property type="protein sequence ID" value="RGB79906.1"/>
    <property type="molecule type" value="Genomic_DNA"/>
</dbReference>
<evidence type="ECO:0000256" key="2">
    <source>
        <dbReference type="ARBA" id="ARBA00023002"/>
    </source>
</evidence>
<accession>A0A3E2TNC1</accession>
<evidence type="ECO:0000313" key="3">
    <source>
        <dbReference type="EMBL" id="RGB79906.1"/>
    </source>
</evidence>
<dbReference type="Proteomes" id="UP000260773">
    <property type="component" value="Unassembled WGS sequence"/>
</dbReference>
<proteinExistence type="inferred from homology"/>
<reference evidence="3 4" key="1">
    <citation type="submission" date="2018-08" db="EMBL/GenBank/DDBJ databases">
        <title>A genome reference for cultivated species of the human gut microbiota.</title>
        <authorList>
            <person name="Zou Y."/>
            <person name="Xue W."/>
            <person name="Luo G."/>
        </authorList>
    </citation>
    <scope>NUCLEOTIDE SEQUENCE [LARGE SCALE GENOMIC DNA]</scope>
    <source>
        <strain evidence="3 4">AF45-17</strain>
    </source>
</reference>
<dbReference type="NCBIfam" id="NF005559">
    <property type="entry name" value="PRK07231.1"/>
    <property type="match status" value="1"/>
</dbReference>
<dbReference type="InterPro" id="IPR020904">
    <property type="entry name" value="Sc_DH/Rdtase_CS"/>
</dbReference>
<comment type="similarity">
    <text evidence="1">Belongs to the short-chain dehydrogenases/reductases (SDR) family.</text>
</comment>
<dbReference type="Gene3D" id="3.40.50.720">
    <property type="entry name" value="NAD(P)-binding Rossmann-like Domain"/>
    <property type="match status" value="1"/>
</dbReference>
<dbReference type="PANTHER" id="PTHR42760:SF133">
    <property type="entry name" value="3-OXOACYL-[ACYL-CARRIER-PROTEIN] REDUCTASE"/>
    <property type="match status" value="1"/>
</dbReference>
<dbReference type="SUPFAM" id="SSF51735">
    <property type="entry name" value="NAD(P)-binding Rossmann-fold domains"/>
    <property type="match status" value="1"/>
</dbReference>
<organism evidence="3 4">
    <name type="scientific">Coprococcus catus</name>
    <dbReference type="NCBI Taxonomy" id="116085"/>
    <lineage>
        <taxon>Bacteria</taxon>
        <taxon>Bacillati</taxon>
        <taxon>Bacillota</taxon>
        <taxon>Clostridia</taxon>
        <taxon>Lachnospirales</taxon>
        <taxon>Lachnospiraceae</taxon>
        <taxon>Coprococcus</taxon>
    </lineage>
</organism>
<dbReference type="AlphaFoldDB" id="A0A3E2TNC1"/>
<dbReference type="InterPro" id="IPR002347">
    <property type="entry name" value="SDR_fam"/>
</dbReference>
<dbReference type="PRINTS" id="PR00080">
    <property type="entry name" value="SDRFAMILY"/>
</dbReference>
<dbReference type="Pfam" id="PF13561">
    <property type="entry name" value="adh_short_C2"/>
    <property type="match status" value="1"/>
</dbReference>
<evidence type="ECO:0000313" key="4">
    <source>
        <dbReference type="Proteomes" id="UP000260773"/>
    </source>
</evidence>
<evidence type="ECO:0000256" key="1">
    <source>
        <dbReference type="ARBA" id="ARBA00006484"/>
    </source>
</evidence>
<dbReference type="PANTHER" id="PTHR42760">
    <property type="entry name" value="SHORT-CHAIN DEHYDROGENASES/REDUCTASES FAMILY MEMBER"/>
    <property type="match status" value="1"/>
</dbReference>
<protein>
    <submittedName>
        <fullName evidence="3">SDR family oxidoreductase</fullName>
    </submittedName>
</protein>
<comment type="caution">
    <text evidence="3">The sequence shown here is derived from an EMBL/GenBank/DDBJ whole genome shotgun (WGS) entry which is preliminary data.</text>
</comment>
<name>A0A3E2TNC1_9FIRM</name>
<sequence length="247" mass="25695">MRLEGKTAIITGAANGIGAEISRLYAQEGAKVVLADLALEKAQEVADAIVKESGSEAIAVKCNVASKEEVQNVVDICVEKFGKVDIIVNNAGITLPACPIEDISPEQWKRVLDIDLMGTIYGTQCVIPIMRKNGGGKIINMASIAGQVGGVFTEATYPVSKAGVICFAKAVAKQVGKDNITCNCIAPGTVLTAMTETLGSADASLNVPLHRLGNVRDIANAALFLASNESDFITGATIDVNGGMGMR</sequence>
<dbReference type="RefSeq" id="WP_117528255.1">
    <property type="nucleotide sequence ID" value="NZ_JAQCWV010000018.1"/>
</dbReference>